<reference evidence="1" key="1">
    <citation type="submission" date="2020-11" db="EMBL/GenBank/DDBJ databases">
        <title>Sequencing the genomes of 1000 actinobacteria strains.</title>
        <authorList>
            <person name="Klenk H.-P."/>
        </authorList>
    </citation>
    <scope>NUCLEOTIDE SEQUENCE</scope>
    <source>
        <strain evidence="1">DSM 45356</strain>
    </source>
</reference>
<dbReference type="RefSeq" id="WP_197006044.1">
    <property type="nucleotide sequence ID" value="NZ_BONS01000012.1"/>
</dbReference>
<dbReference type="EMBL" id="JADOUF010000001">
    <property type="protein sequence ID" value="MBG6139378.1"/>
    <property type="molecule type" value="Genomic_DNA"/>
</dbReference>
<keyword evidence="2" id="KW-1185">Reference proteome</keyword>
<organism evidence="1 2">
    <name type="scientific">Longispora fulva</name>
    <dbReference type="NCBI Taxonomy" id="619741"/>
    <lineage>
        <taxon>Bacteria</taxon>
        <taxon>Bacillati</taxon>
        <taxon>Actinomycetota</taxon>
        <taxon>Actinomycetes</taxon>
        <taxon>Micromonosporales</taxon>
        <taxon>Micromonosporaceae</taxon>
        <taxon>Longispora</taxon>
    </lineage>
</organism>
<dbReference type="Proteomes" id="UP000622552">
    <property type="component" value="Unassembled WGS sequence"/>
</dbReference>
<dbReference type="AlphaFoldDB" id="A0A8J7GW87"/>
<gene>
    <name evidence="1" type="ORF">IW245_005572</name>
</gene>
<comment type="caution">
    <text evidence="1">The sequence shown here is derived from an EMBL/GenBank/DDBJ whole genome shotgun (WGS) entry which is preliminary data.</text>
</comment>
<evidence type="ECO:0000313" key="1">
    <source>
        <dbReference type="EMBL" id="MBG6139378.1"/>
    </source>
</evidence>
<sequence length="50" mass="5260">MTRVAGPSAQHAEVRLSVRLPADDAAAQARLLGLLFQLQTLTATTPEVSS</sequence>
<evidence type="ECO:0000313" key="2">
    <source>
        <dbReference type="Proteomes" id="UP000622552"/>
    </source>
</evidence>
<proteinExistence type="predicted"/>
<name>A0A8J7GW87_9ACTN</name>
<protein>
    <submittedName>
        <fullName evidence="1">Uncharacterized protein</fullName>
    </submittedName>
</protein>
<accession>A0A8J7GW87</accession>